<accession>A0AAE0B5R1</accession>
<evidence type="ECO:0008006" key="11">
    <source>
        <dbReference type="Google" id="ProtNLM"/>
    </source>
</evidence>
<evidence type="ECO:0000256" key="6">
    <source>
        <dbReference type="ARBA" id="ARBA00022963"/>
    </source>
</evidence>
<proteinExistence type="inferred from homology"/>
<keyword evidence="5" id="KW-0378">Hydrolase</keyword>
<dbReference type="Pfam" id="PF00657">
    <property type="entry name" value="Lipase_GDSL"/>
    <property type="match status" value="1"/>
</dbReference>
<evidence type="ECO:0000313" key="9">
    <source>
        <dbReference type="EMBL" id="KAK3230357.1"/>
    </source>
</evidence>
<dbReference type="Gene3D" id="3.40.50.1110">
    <property type="entry name" value="SGNH hydrolase"/>
    <property type="match status" value="1"/>
</dbReference>
<comment type="caution">
    <text evidence="9">The sequence shown here is derived from an EMBL/GenBank/DDBJ whole genome shotgun (WGS) entry which is preliminary data.</text>
</comment>
<dbReference type="GO" id="GO:0016042">
    <property type="term" value="P:lipid catabolic process"/>
    <property type="evidence" value="ECO:0007669"/>
    <property type="project" value="UniProtKB-KW"/>
</dbReference>
<dbReference type="PANTHER" id="PTHR45650">
    <property type="entry name" value="GDSL-LIKE LIPASE/ACYLHYDROLASE-RELATED"/>
    <property type="match status" value="1"/>
</dbReference>
<evidence type="ECO:0000256" key="5">
    <source>
        <dbReference type="ARBA" id="ARBA00022801"/>
    </source>
</evidence>
<evidence type="ECO:0000256" key="1">
    <source>
        <dbReference type="ARBA" id="ARBA00004613"/>
    </source>
</evidence>
<keyword evidence="10" id="KW-1185">Reference proteome</keyword>
<evidence type="ECO:0000256" key="3">
    <source>
        <dbReference type="ARBA" id="ARBA00022525"/>
    </source>
</evidence>
<dbReference type="AlphaFoldDB" id="A0AAE0B5R1"/>
<dbReference type="SUPFAM" id="SSF52266">
    <property type="entry name" value="SGNH hydrolase"/>
    <property type="match status" value="1"/>
</dbReference>
<organism evidence="9 10">
    <name type="scientific">Dipteronia sinensis</name>
    <dbReference type="NCBI Taxonomy" id="43782"/>
    <lineage>
        <taxon>Eukaryota</taxon>
        <taxon>Viridiplantae</taxon>
        <taxon>Streptophyta</taxon>
        <taxon>Embryophyta</taxon>
        <taxon>Tracheophyta</taxon>
        <taxon>Spermatophyta</taxon>
        <taxon>Magnoliopsida</taxon>
        <taxon>eudicotyledons</taxon>
        <taxon>Gunneridae</taxon>
        <taxon>Pentapetalae</taxon>
        <taxon>rosids</taxon>
        <taxon>malvids</taxon>
        <taxon>Sapindales</taxon>
        <taxon>Sapindaceae</taxon>
        <taxon>Hippocastanoideae</taxon>
        <taxon>Acereae</taxon>
        <taxon>Dipteronia</taxon>
    </lineage>
</organism>
<comment type="similarity">
    <text evidence="2">Belongs to the 'GDSL' lipolytic enzyme family.</text>
</comment>
<dbReference type="Proteomes" id="UP001281410">
    <property type="component" value="Unassembled WGS sequence"/>
</dbReference>
<evidence type="ECO:0000256" key="7">
    <source>
        <dbReference type="ARBA" id="ARBA00023098"/>
    </source>
</evidence>
<evidence type="ECO:0000256" key="4">
    <source>
        <dbReference type="ARBA" id="ARBA00022729"/>
    </source>
</evidence>
<dbReference type="GO" id="GO:0005576">
    <property type="term" value="C:extracellular region"/>
    <property type="evidence" value="ECO:0007669"/>
    <property type="project" value="UniProtKB-SubCell"/>
</dbReference>
<keyword evidence="3" id="KW-0964">Secreted</keyword>
<dbReference type="InterPro" id="IPR001087">
    <property type="entry name" value="GDSL"/>
</dbReference>
<dbReference type="EMBL" id="JANJYJ010000001">
    <property type="protein sequence ID" value="KAK3230357.1"/>
    <property type="molecule type" value="Genomic_DNA"/>
</dbReference>
<protein>
    <recommendedName>
        <fullName evidence="11">GDSL esterase/lipase</fullName>
    </recommendedName>
</protein>
<dbReference type="GO" id="GO:0016788">
    <property type="term" value="F:hydrolase activity, acting on ester bonds"/>
    <property type="evidence" value="ECO:0007669"/>
    <property type="project" value="InterPro"/>
</dbReference>
<evidence type="ECO:0000313" key="10">
    <source>
        <dbReference type="Proteomes" id="UP001281410"/>
    </source>
</evidence>
<name>A0AAE0B5R1_9ROSI</name>
<sequence length="370" mass="40684">MKMSTELLLILLFAYLLQYCTANNMNNNASIKGMFVFGSSLVDNGNNNFLQNSLAKADYLPYGVDFPSGPSGRFTNGKNVIDLLGEKLNLPSLIPTFSDPSTKGTKILHGVNYASAASGILDDTGSLVGHVISLNEQIKKFEEVTLPELKAQLGHSSSSRDSLPNYLFVVGSGGNDYLFNYFLKYPKSNLTTLQSFTLNLTNLLSQHLKKLYSLGGRKFVLISLNPIGCSPMVEGVRPMRDGCLQCLNRAAHLFNTHLKNMVDDIKTHMPGSTLVFVNSYKIIRDIIKNPVSTGFRDTSNACCKVESQSEGGNGILCKRGGEVCAERSHHVFFDGLHPTEAVNVHIANKAFHSYYKNEVYPINVNQLAKL</sequence>
<gene>
    <name evidence="9" type="ORF">Dsin_002238</name>
</gene>
<dbReference type="InterPro" id="IPR051238">
    <property type="entry name" value="GDSL_esterase/lipase"/>
</dbReference>
<keyword evidence="6" id="KW-0442">Lipid degradation</keyword>
<keyword evidence="4 8" id="KW-0732">Signal</keyword>
<evidence type="ECO:0000256" key="8">
    <source>
        <dbReference type="SAM" id="SignalP"/>
    </source>
</evidence>
<keyword evidence="7" id="KW-0443">Lipid metabolism</keyword>
<feature type="chain" id="PRO_5042122294" description="GDSL esterase/lipase" evidence="8">
    <location>
        <begin position="23"/>
        <end position="370"/>
    </location>
</feature>
<feature type="signal peptide" evidence="8">
    <location>
        <begin position="1"/>
        <end position="22"/>
    </location>
</feature>
<dbReference type="CDD" id="cd01837">
    <property type="entry name" value="SGNH_plant_lipase_like"/>
    <property type="match status" value="1"/>
</dbReference>
<dbReference type="PANTHER" id="PTHR45650:SF2">
    <property type="entry name" value="OS06G0560700 PROTEIN"/>
    <property type="match status" value="1"/>
</dbReference>
<evidence type="ECO:0000256" key="2">
    <source>
        <dbReference type="ARBA" id="ARBA00008668"/>
    </source>
</evidence>
<dbReference type="InterPro" id="IPR036514">
    <property type="entry name" value="SGNH_hydro_sf"/>
</dbReference>
<comment type="subcellular location">
    <subcellularLocation>
        <location evidence="1">Secreted</location>
    </subcellularLocation>
</comment>
<reference evidence="9" key="1">
    <citation type="journal article" date="2023" name="Plant J.">
        <title>Genome sequences and population genomics provide insights into the demographic history, inbreeding, and mutation load of two 'living fossil' tree species of Dipteronia.</title>
        <authorList>
            <person name="Feng Y."/>
            <person name="Comes H.P."/>
            <person name="Chen J."/>
            <person name="Zhu S."/>
            <person name="Lu R."/>
            <person name="Zhang X."/>
            <person name="Li P."/>
            <person name="Qiu J."/>
            <person name="Olsen K.M."/>
            <person name="Qiu Y."/>
        </authorList>
    </citation>
    <scope>NUCLEOTIDE SEQUENCE</scope>
    <source>
        <strain evidence="9">NBL</strain>
    </source>
</reference>
<dbReference type="InterPro" id="IPR035669">
    <property type="entry name" value="SGNH_plant_lipase-like"/>
</dbReference>